<dbReference type="GO" id="GO:0043709">
    <property type="term" value="P:cell adhesion involved in single-species biofilm formation"/>
    <property type="evidence" value="ECO:0007669"/>
    <property type="project" value="TreeGrafter"/>
</dbReference>
<dbReference type="RefSeq" id="WP_080620629.1">
    <property type="nucleotide sequence ID" value="NZ_CAWMZI010000001.1"/>
</dbReference>
<dbReference type="Proteomes" id="UP000191257">
    <property type="component" value="Chromosome"/>
</dbReference>
<gene>
    <name evidence="4" type="ORF">A6J80_04290</name>
</gene>
<evidence type="ECO:0000256" key="2">
    <source>
        <dbReference type="ARBA" id="ARBA00034247"/>
    </source>
</evidence>
<dbReference type="Gene3D" id="3.30.70.270">
    <property type="match status" value="1"/>
</dbReference>
<organism evidence="4 5">
    <name type="scientific">Paracoccus yeei</name>
    <dbReference type="NCBI Taxonomy" id="147645"/>
    <lineage>
        <taxon>Bacteria</taxon>
        <taxon>Pseudomonadati</taxon>
        <taxon>Pseudomonadota</taxon>
        <taxon>Alphaproteobacteria</taxon>
        <taxon>Rhodobacterales</taxon>
        <taxon>Paracoccaceae</taxon>
        <taxon>Paracoccus</taxon>
    </lineage>
</organism>
<dbReference type="EMBL" id="CP020442">
    <property type="protein sequence ID" value="ARC35704.1"/>
    <property type="molecule type" value="Genomic_DNA"/>
</dbReference>
<evidence type="ECO:0000256" key="1">
    <source>
        <dbReference type="ARBA" id="ARBA00012528"/>
    </source>
</evidence>
<dbReference type="STRING" id="147645.A6J80_04290"/>
<keyword evidence="5" id="KW-1185">Reference proteome</keyword>
<comment type="catalytic activity">
    <reaction evidence="2">
        <text>2 GTP = 3',3'-c-di-GMP + 2 diphosphate</text>
        <dbReference type="Rhea" id="RHEA:24898"/>
        <dbReference type="ChEBI" id="CHEBI:33019"/>
        <dbReference type="ChEBI" id="CHEBI:37565"/>
        <dbReference type="ChEBI" id="CHEBI:58805"/>
        <dbReference type="EC" id="2.7.7.65"/>
    </reaction>
</comment>
<dbReference type="PANTHER" id="PTHR45138">
    <property type="entry name" value="REGULATORY COMPONENTS OF SENSORY TRANSDUCTION SYSTEM"/>
    <property type="match status" value="1"/>
</dbReference>
<dbReference type="InterPro" id="IPR043128">
    <property type="entry name" value="Rev_trsase/Diguanyl_cyclase"/>
</dbReference>
<dbReference type="InterPro" id="IPR029787">
    <property type="entry name" value="Nucleotide_cyclase"/>
</dbReference>
<dbReference type="PROSITE" id="PS50887">
    <property type="entry name" value="GGDEF"/>
    <property type="match status" value="1"/>
</dbReference>
<dbReference type="GO" id="GO:1902201">
    <property type="term" value="P:negative regulation of bacterial-type flagellum-dependent cell motility"/>
    <property type="evidence" value="ECO:0007669"/>
    <property type="project" value="TreeGrafter"/>
</dbReference>
<dbReference type="CDD" id="cd01949">
    <property type="entry name" value="GGDEF"/>
    <property type="match status" value="1"/>
</dbReference>
<name>A0A1V0GPD8_9RHOB</name>
<evidence type="ECO:0000259" key="3">
    <source>
        <dbReference type="PROSITE" id="PS50887"/>
    </source>
</evidence>
<reference evidence="4" key="1">
    <citation type="submission" date="2017-12" db="EMBL/GenBank/DDBJ databases">
        <title>FDA dAtabase for Regulatory Grade micrObial Sequences (FDA-ARGOS): Supporting development and validation of Infectious Disease Dx tests.</title>
        <authorList>
            <person name="Campos J."/>
            <person name="Goldberg B."/>
            <person name="Tallon L."/>
            <person name="Sadzewicz L."/>
            <person name="Sengamalay N."/>
            <person name="Ott S."/>
            <person name="Godinez A."/>
            <person name="Nagaraj S."/>
            <person name="Vyas G."/>
            <person name="Aluvathingal J."/>
            <person name="Nadendla S."/>
            <person name="Geyer C."/>
            <person name="Nandy P."/>
            <person name="Hobson J."/>
            <person name="Sichtig H."/>
        </authorList>
    </citation>
    <scope>NUCLEOTIDE SEQUENCE</scope>
    <source>
        <strain evidence="4">FDAARGOS_252</strain>
    </source>
</reference>
<dbReference type="AlphaFoldDB" id="A0A1V0GPD8"/>
<dbReference type="EC" id="2.7.7.65" evidence="1"/>
<dbReference type="PANTHER" id="PTHR45138:SF9">
    <property type="entry name" value="DIGUANYLATE CYCLASE DGCM-RELATED"/>
    <property type="match status" value="1"/>
</dbReference>
<accession>A0A1V0GPD8</accession>
<dbReference type="InterPro" id="IPR000160">
    <property type="entry name" value="GGDEF_dom"/>
</dbReference>
<dbReference type="KEGG" id="pye:A6J80_04290"/>
<dbReference type="GO" id="GO:0005886">
    <property type="term" value="C:plasma membrane"/>
    <property type="evidence" value="ECO:0007669"/>
    <property type="project" value="TreeGrafter"/>
</dbReference>
<dbReference type="SMART" id="SM00267">
    <property type="entry name" value="GGDEF"/>
    <property type="match status" value="1"/>
</dbReference>
<dbReference type="NCBIfam" id="TIGR00254">
    <property type="entry name" value="GGDEF"/>
    <property type="match status" value="1"/>
</dbReference>
<proteinExistence type="predicted"/>
<sequence length="322" mass="34472">MGDTDLDGLGALLPMHLLVAEGGAIRSAGSTLAKLIGGHDRFETCLAPVHLHGMPEGFAHLAPRIRAGQRLTLRLRDHPAILLRGHGVPWDGGFLMNLGFGITLAQAIRSFSLTDADFAPADLAMEFLFLHEANQAVLAELGRANRRLEAAFEAAETRSMTDPLTGLLNRRGFELALQAAWRNAGAVPFALAQLDLDFFKQVNDIHGHAAGDDVLRHVAQILRTETRSADRVARTGGDEFLLLLIRPGGAEQLLGLSRRIIRRIEEPIPAGDALCRVSASLGFVRSAEHALSDPDAMLAAADAALYEAKRAGRGMARAASPG</sequence>
<feature type="domain" description="GGDEF" evidence="3">
    <location>
        <begin position="187"/>
        <end position="321"/>
    </location>
</feature>
<dbReference type="GO" id="GO:0052621">
    <property type="term" value="F:diguanylate cyclase activity"/>
    <property type="evidence" value="ECO:0007669"/>
    <property type="project" value="UniProtKB-EC"/>
</dbReference>
<dbReference type="eggNOG" id="COG3706">
    <property type="taxonomic scope" value="Bacteria"/>
</dbReference>
<dbReference type="Pfam" id="PF00990">
    <property type="entry name" value="GGDEF"/>
    <property type="match status" value="1"/>
</dbReference>
<evidence type="ECO:0000313" key="4">
    <source>
        <dbReference type="EMBL" id="ARC35704.1"/>
    </source>
</evidence>
<dbReference type="SUPFAM" id="SSF55073">
    <property type="entry name" value="Nucleotide cyclase"/>
    <property type="match status" value="1"/>
</dbReference>
<protein>
    <recommendedName>
        <fullName evidence="1">diguanylate cyclase</fullName>
        <ecNumber evidence="1">2.7.7.65</ecNumber>
    </recommendedName>
</protein>
<dbReference type="InterPro" id="IPR050469">
    <property type="entry name" value="Diguanylate_Cyclase"/>
</dbReference>
<evidence type="ECO:0000313" key="5">
    <source>
        <dbReference type="Proteomes" id="UP000191257"/>
    </source>
</evidence>